<accession>A0A0D0DRJ8</accession>
<gene>
    <name evidence="1" type="ORF">PAXRUDRAFT_776646</name>
</gene>
<sequence length="70" mass="7779">LQFPAYFSSLSQPNQCNSTSTSSWLEHLVLSPGSLPLSQLCYMTEGLISVSSFYIVVLDNCSIHHDKEVQ</sequence>
<reference evidence="1 2" key="1">
    <citation type="submission" date="2014-04" db="EMBL/GenBank/DDBJ databases">
        <authorList>
            <consortium name="DOE Joint Genome Institute"/>
            <person name="Kuo A."/>
            <person name="Kohler A."/>
            <person name="Jargeat P."/>
            <person name="Nagy L.G."/>
            <person name="Floudas D."/>
            <person name="Copeland A."/>
            <person name="Barry K.W."/>
            <person name="Cichocki N."/>
            <person name="Veneault-Fourrey C."/>
            <person name="LaButti K."/>
            <person name="Lindquist E.A."/>
            <person name="Lipzen A."/>
            <person name="Lundell T."/>
            <person name="Morin E."/>
            <person name="Murat C."/>
            <person name="Sun H."/>
            <person name="Tunlid A."/>
            <person name="Henrissat B."/>
            <person name="Grigoriev I.V."/>
            <person name="Hibbett D.S."/>
            <person name="Martin F."/>
            <person name="Nordberg H.P."/>
            <person name="Cantor M.N."/>
            <person name="Hua S.X."/>
        </authorList>
    </citation>
    <scope>NUCLEOTIDE SEQUENCE [LARGE SCALE GENOMIC DNA]</scope>
    <source>
        <strain evidence="1 2">Ve08.2h10</strain>
    </source>
</reference>
<evidence type="ECO:0000313" key="1">
    <source>
        <dbReference type="EMBL" id="KIK95688.1"/>
    </source>
</evidence>
<keyword evidence="2" id="KW-1185">Reference proteome</keyword>
<dbReference type="Proteomes" id="UP000054538">
    <property type="component" value="Unassembled WGS sequence"/>
</dbReference>
<dbReference type="AlphaFoldDB" id="A0A0D0DRJ8"/>
<feature type="non-terminal residue" evidence="1">
    <location>
        <position position="1"/>
    </location>
</feature>
<proteinExistence type="predicted"/>
<dbReference type="InParanoid" id="A0A0D0DRJ8"/>
<evidence type="ECO:0000313" key="2">
    <source>
        <dbReference type="Proteomes" id="UP000054538"/>
    </source>
</evidence>
<dbReference type="EMBL" id="KN825026">
    <property type="protein sequence ID" value="KIK95688.1"/>
    <property type="molecule type" value="Genomic_DNA"/>
</dbReference>
<reference evidence="2" key="2">
    <citation type="submission" date="2015-01" db="EMBL/GenBank/DDBJ databases">
        <title>Evolutionary Origins and Diversification of the Mycorrhizal Mutualists.</title>
        <authorList>
            <consortium name="DOE Joint Genome Institute"/>
            <consortium name="Mycorrhizal Genomics Consortium"/>
            <person name="Kohler A."/>
            <person name="Kuo A."/>
            <person name="Nagy L.G."/>
            <person name="Floudas D."/>
            <person name="Copeland A."/>
            <person name="Barry K.W."/>
            <person name="Cichocki N."/>
            <person name="Veneault-Fourrey C."/>
            <person name="LaButti K."/>
            <person name="Lindquist E.A."/>
            <person name="Lipzen A."/>
            <person name="Lundell T."/>
            <person name="Morin E."/>
            <person name="Murat C."/>
            <person name="Riley R."/>
            <person name="Ohm R."/>
            <person name="Sun H."/>
            <person name="Tunlid A."/>
            <person name="Henrissat B."/>
            <person name="Grigoriev I.V."/>
            <person name="Hibbett D.S."/>
            <person name="Martin F."/>
        </authorList>
    </citation>
    <scope>NUCLEOTIDE SEQUENCE [LARGE SCALE GENOMIC DNA]</scope>
    <source>
        <strain evidence="2">Ve08.2h10</strain>
    </source>
</reference>
<organism evidence="1 2">
    <name type="scientific">Paxillus rubicundulus Ve08.2h10</name>
    <dbReference type="NCBI Taxonomy" id="930991"/>
    <lineage>
        <taxon>Eukaryota</taxon>
        <taxon>Fungi</taxon>
        <taxon>Dikarya</taxon>
        <taxon>Basidiomycota</taxon>
        <taxon>Agaricomycotina</taxon>
        <taxon>Agaricomycetes</taxon>
        <taxon>Agaricomycetidae</taxon>
        <taxon>Boletales</taxon>
        <taxon>Paxilineae</taxon>
        <taxon>Paxillaceae</taxon>
        <taxon>Paxillus</taxon>
    </lineage>
</organism>
<dbReference type="HOGENOM" id="CLU_2764818_0_0_1"/>
<protein>
    <submittedName>
        <fullName evidence="1">Uncharacterized protein</fullName>
    </submittedName>
</protein>
<name>A0A0D0DRJ8_9AGAM</name>